<dbReference type="InterPro" id="IPR009081">
    <property type="entry name" value="PP-bd_ACP"/>
</dbReference>
<dbReference type="Proteomes" id="UP000739538">
    <property type="component" value="Unassembled WGS sequence"/>
</dbReference>
<comment type="caution">
    <text evidence="4">The sequence shown here is derived from an EMBL/GenBank/DDBJ whole genome shotgun (WGS) entry which is preliminary data.</text>
</comment>
<dbReference type="Gene3D" id="1.10.1200.10">
    <property type="entry name" value="ACP-like"/>
    <property type="match status" value="1"/>
</dbReference>
<dbReference type="PROSITE" id="PS00012">
    <property type="entry name" value="PHOSPHOPANTETHEINE"/>
    <property type="match status" value="1"/>
</dbReference>
<dbReference type="AlphaFoldDB" id="A0A956SEK1"/>
<keyword evidence="1" id="KW-0596">Phosphopantetheine</keyword>
<keyword evidence="2" id="KW-0597">Phosphoprotein</keyword>
<reference evidence="4" key="1">
    <citation type="submission" date="2020-04" db="EMBL/GenBank/DDBJ databases">
        <authorList>
            <person name="Zhang T."/>
        </authorList>
    </citation>
    <scope>NUCLEOTIDE SEQUENCE</scope>
    <source>
        <strain evidence="4">HKST-UBA02</strain>
    </source>
</reference>
<evidence type="ECO:0000256" key="1">
    <source>
        <dbReference type="ARBA" id="ARBA00022450"/>
    </source>
</evidence>
<dbReference type="InterPro" id="IPR006162">
    <property type="entry name" value="Ppantetheine_attach_site"/>
</dbReference>
<name>A0A956SEK1_UNCEI</name>
<evidence type="ECO:0000313" key="4">
    <source>
        <dbReference type="EMBL" id="MCA9756394.1"/>
    </source>
</evidence>
<evidence type="ECO:0000313" key="5">
    <source>
        <dbReference type="Proteomes" id="UP000739538"/>
    </source>
</evidence>
<organism evidence="4 5">
    <name type="scientific">Eiseniibacteriota bacterium</name>
    <dbReference type="NCBI Taxonomy" id="2212470"/>
    <lineage>
        <taxon>Bacteria</taxon>
        <taxon>Candidatus Eiseniibacteriota</taxon>
    </lineage>
</organism>
<sequence length="82" mass="8977">MTESTSQRVATIVGQITAQDPDPSTDGEQSLRDLGISSLRMIELIGTLETTFSIRIEDDEIDEENFGTLAGLIRYVEEKTAG</sequence>
<dbReference type="PROSITE" id="PS50075">
    <property type="entry name" value="CARRIER"/>
    <property type="match status" value="1"/>
</dbReference>
<reference evidence="4" key="2">
    <citation type="journal article" date="2021" name="Microbiome">
        <title>Successional dynamics and alternative stable states in a saline activated sludge microbial community over 9 years.</title>
        <authorList>
            <person name="Wang Y."/>
            <person name="Ye J."/>
            <person name="Ju F."/>
            <person name="Liu L."/>
            <person name="Boyd J.A."/>
            <person name="Deng Y."/>
            <person name="Parks D.H."/>
            <person name="Jiang X."/>
            <person name="Yin X."/>
            <person name="Woodcroft B.J."/>
            <person name="Tyson G.W."/>
            <person name="Hugenholtz P."/>
            <person name="Polz M.F."/>
            <person name="Zhang T."/>
        </authorList>
    </citation>
    <scope>NUCLEOTIDE SEQUENCE</scope>
    <source>
        <strain evidence="4">HKST-UBA02</strain>
    </source>
</reference>
<protein>
    <submittedName>
        <fullName evidence="4">Acyl carrier protein</fullName>
    </submittedName>
</protein>
<feature type="domain" description="Carrier" evidence="3">
    <location>
        <begin position="3"/>
        <end position="80"/>
    </location>
</feature>
<accession>A0A956SEK1</accession>
<gene>
    <name evidence="4" type="ORF">KDA27_11385</name>
</gene>
<dbReference type="Pfam" id="PF00550">
    <property type="entry name" value="PP-binding"/>
    <property type="match status" value="1"/>
</dbReference>
<dbReference type="InterPro" id="IPR036736">
    <property type="entry name" value="ACP-like_sf"/>
</dbReference>
<dbReference type="EMBL" id="JAGQHS010000051">
    <property type="protein sequence ID" value="MCA9756394.1"/>
    <property type="molecule type" value="Genomic_DNA"/>
</dbReference>
<proteinExistence type="predicted"/>
<evidence type="ECO:0000256" key="2">
    <source>
        <dbReference type="ARBA" id="ARBA00022553"/>
    </source>
</evidence>
<evidence type="ECO:0000259" key="3">
    <source>
        <dbReference type="PROSITE" id="PS50075"/>
    </source>
</evidence>
<dbReference type="SUPFAM" id="SSF47336">
    <property type="entry name" value="ACP-like"/>
    <property type="match status" value="1"/>
</dbReference>